<sequence length="136" mass="14429">MEAVREVVVIDPVDLQAIRETAERVGVQTAEVPPFRGIQPVMASVLVVGERGAVGQVRAEVERRRGGLVFDLRAGAVRPIHRSRALGHGELKVVAADGMVKVAQCDAELVAALTKLASGRGEKTVASVRDLVDTLS</sequence>
<protein>
    <submittedName>
        <fullName evidence="1">Uncharacterized protein</fullName>
    </submittedName>
</protein>
<name>A0ABP4BEY4_9ACTN</name>
<organism evidence="1 2">
    <name type="scientific">Kribbella koreensis</name>
    <dbReference type="NCBI Taxonomy" id="57909"/>
    <lineage>
        <taxon>Bacteria</taxon>
        <taxon>Bacillati</taxon>
        <taxon>Actinomycetota</taxon>
        <taxon>Actinomycetes</taxon>
        <taxon>Propionibacteriales</taxon>
        <taxon>Kribbellaceae</taxon>
        <taxon>Kribbella</taxon>
    </lineage>
</organism>
<dbReference type="Proteomes" id="UP001500542">
    <property type="component" value="Unassembled WGS sequence"/>
</dbReference>
<accession>A0ABP4BEY4</accession>
<evidence type="ECO:0000313" key="2">
    <source>
        <dbReference type="Proteomes" id="UP001500542"/>
    </source>
</evidence>
<reference evidence="2" key="1">
    <citation type="journal article" date="2019" name="Int. J. Syst. Evol. Microbiol.">
        <title>The Global Catalogue of Microorganisms (GCM) 10K type strain sequencing project: providing services to taxonomists for standard genome sequencing and annotation.</title>
        <authorList>
            <consortium name="The Broad Institute Genomics Platform"/>
            <consortium name="The Broad Institute Genome Sequencing Center for Infectious Disease"/>
            <person name="Wu L."/>
            <person name="Ma J."/>
        </authorList>
    </citation>
    <scope>NUCLEOTIDE SEQUENCE [LARGE SCALE GENOMIC DNA]</scope>
    <source>
        <strain evidence="2">JCM 10977</strain>
    </source>
</reference>
<comment type="caution">
    <text evidence="1">The sequence shown here is derived from an EMBL/GenBank/DDBJ whole genome shotgun (WGS) entry which is preliminary data.</text>
</comment>
<keyword evidence="2" id="KW-1185">Reference proteome</keyword>
<dbReference type="RefSeq" id="WP_343973650.1">
    <property type="nucleotide sequence ID" value="NZ_BAAAHK010000011.1"/>
</dbReference>
<gene>
    <name evidence="1" type="ORF">GCM10009554_46000</name>
</gene>
<proteinExistence type="predicted"/>
<evidence type="ECO:0000313" key="1">
    <source>
        <dbReference type="EMBL" id="GAA0948402.1"/>
    </source>
</evidence>
<dbReference type="EMBL" id="BAAAHK010000011">
    <property type="protein sequence ID" value="GAA0948402.1"/>
    <property type="molecule type" value="Genomic_DNA"/>
</dbReference>